<dbReference type="EMBL" id="JAKOAV010000007">
    <property type="protein sequence ID" value="MDF9407802.1"/>
    <property type="molecule type" value="Genomic_DNA"/>
</dbReference>
<gene>
    <name evidence="1" type="ORF">L7E55_05420</name>
</gene>
<comment type="caution">
    <text evidence="1">The sequence shown here is derived from an EMBL/GenBank/DDBJ whole genome shotgun (WGS) entry which is preliminary data.</text>
</comment>
<accession>A0A9X4H4S0</accession>
<name>A0A9X4H4S0_9FIRM</name>
<evidence type="ECO:0000313" key="1">
    <source>
        <dbReference type="EMBL" id="MDF9407802.1"/>
    </source>
</evidence>
<dbReference type="Proteomes" id="UP001154312">
    <property type="component" value="Unassembled WGS sequence"/>
</dbReference>
<reference evidence="1" key="1">
    <citation type="submission" date="2022-02" db="EMBL/GenBank/DDBJ databases">
        <authorList>
            <person name="Leng L."/>
        </authorList>
    </citation>
    <scope>NUCLEOTIDE SEQUENCE</scope>
    <source>
        <strain evidence="1">JI</strain>
    </source>
</reference>
<dbReference type="AlphaFoldDB" id="A0A9X4H4S0"/>
<protein>
    <submittedName>
        <fullName evidence="1">Cyclic lactone autoinducer peptide</fullName>
    </submittedName>
</protein>
<dbReference type="RefSeq" id="WP_277443053.1">
    <property type="nucleotide sequence ID" value="NZ_JAKOAV010000007.1"/>
</dbReference>
<evidence type="ECO:0000313" key="2">
    <source>
        <dbReference type="Proteomes" id="UP001154312"/>
    </source>
</evidence>
<proteinExistence type="predicted"/>
<sequence>MKKYIFSLITVLSLIAFFVGFHPTSIGMGFQPELPDELK</sequence>
<keyword evidence="2" id="KW-1185">Reference proteome</keyword>
<organism evidence="1 2">
    <name type="scientific">Pelotomaculum isophthalicicum JI</name>
    <dbReference type="NCBI Taxonomy" id="947010"/>
    <lineage>
        <taxon>Bacteria</taxon>
        <taxon>Bacillati</taxon>
        <taxon>Bacillota</taxon>
        <taxon>Clostridia</taxon>
        <taxon>Eubacteriales</taxon>
        <taxon>Desulfotomaculaceae</taxon>
        <taxon>Pelotomaculum</taxon>
    </lineage>
</organism>